<dbReference type="Proteomes" id="UP000700596">
    <property type="component" value="Unassembled WGS sequence"/>
</dbReference>
<keyword evidence="4" id="KW-1185">Reference proteome</keyword>
<reference evidence="3" key="1">
    <citation type="journal article" date="2021" name="Nat. Commun.">
        <title>Genetic determinants of endophytism in the Arabidopsis root mycobiome.</title>
        <authorList>
            <person name="Mesny F."/>
            <person name="Miyauchi S."/>
            <person name="Thiergart T."/>
            <person name="Pickel B."/>
            <person name="Atanasova L."/>
            <person name="Karlsson M."/>
            <person name="Huettel B."/>
            <person name="Barry K.W."/>
            <person name="Haridas S."/>
            <person name="Chen C."/>
            <person name="Bauer D."/>
            <person name="Andreopoulos W."/>
            <person name="Pangilinan J."/>
            <person name="LaButti K."/>
            <person name="Riley R."/>
            <person name="Lipzen A."/>
            <person name="Clum A."/>
            <person name="Drula E."/>
            <person name="Henrissat B."/>
            <person name="Kohler A."/>
            <person name="Grigoriev I.V."/>
            <person name="Martin F.M."/>
            <person name="Hacquard S."/>
        </authorList>
    </citation>
    <scope>NUCLEOTIDE SEQUENCE</scope>
    <source>
        <strain evidence="3">MPI-CAGE-CH-0243</strain>
    </source>
</reference>
<feature type="chain" id="PRO_5040159737" evidence="2">
    <location>
        <begin position="27"/>
        <end position="318"/>
    </location>
</feature>
<feature type="signal peptide" evidence="2">
    <location>
        <begin position="1"/>
        <end position="26"/>
    </location>
</feature>
<sequence>MASSKFPSWAFAVPFFLILFTGPVTAHHKVTFMNHCTYPLYFWQVLPNVHPSDDTATYVAPGDSLLHHMPPGISTSIKMRDLPNYEVAPAGITQFEYFVDGFRLWYDLSYIDCNQTGGPTDPMYCPFAAGGVKLSTSDPHCPVAVCQLGGTCEQTYLIEGGWKDEPSLSCPIGTDLVVELCSHGFGQQSNPHGETLPPVLPPENTPPEKEQPPQHIPPEVLLPEDPIPEDPSPDVASPETPYGPYFKPGDFITPGFSPDFVPPDYDPSHNTETEAGGEWWPIRDPMNPETQGHCDHDAEAFKDAHGHPRLFRIVPVEA</sequence>
<feature type="region of interest" description="Disordered" evidence="1">
    <location>
        <begin position="188"/>
        <end position="240"/>
    </location>
</feature>
<dbReference type="PANTHER" id="PTHR36195">
    <property type="entry name" value="DOMAIN PROTEIN, PUTATIVE (AFU_ORTHOLOGUE AFUA_5G01990)-RELATED-RELATED"/>
    <property type="match status" value="1"/>
</dbReference>
<proteinExistence type="predicted"/>
<dbReference type="EMBL" id="JAGMWT010000001">
    <property type="protein sequence ID" value="KAH7139367.1"/>
    <property type="molecule type" value="Genomic_DNA"/>
</dbReference>
<protein>
    <submittedName>
        <fullName evidence="3">Uncharacterized protein</fullName>
    </submittedName>
</protein>
<dbReference type="InterPro" id="IPR037176">
    <property type="entry name" value="Osmotin/thaumatin-like_sf"/>
</dbReference>
<dbReference type="AlphaFoldDB" id="A0A9P9IZA0"/>
<gene>
    <name evidence="3" type="ORF">B0J11DRAFT_501524</name>
</gene>
<evidence type="ECO:0000256" key="1">
    <source>
        <dbReference type="SAM" id="MobiDB-lite"/>
    </source>
</evidence>
<dbReference type="InterPro" id="IPR006771">
    <property type="entry name" value="CetA-like"/>
</dbReference>
<name>A0A9P9IZA0_9PLEO</name>
<evidence type="ECO:0000313" key="3">
    <source>
        <dbReference type="EMBL" id="KAH7139367.1"/>
    </source>
</evidence>
<dbReference type="OrthoDB" id="1193027at2759"/>
<dbReference type="PANTHER" id="PTHR36195:SF4">
    <property type="entry name" value="DOMAIN PROTEIN, PUTATIVE (AFU_ORTHOLOGUE AFUA_5G01990)-RELATED"/>
    <property type="match status" value="1"/>
</dbReference>
<dbReference type="SUPFAM" id="SSF49870">
    <property type="entry name" value="Osmotin, thaumatin-like protein"/>
    <property type="match status" value="1"/>
</dbReference>
<accession>A0A9P9IZA0</accession>
<organism evidence="3 4">
    <name type="scientific">Dendryphion nanum</name>
    <dbReference type="NCBI Taxonomy" id="256645"/>
    <lineage>
        <taxon>Eukaryota</taxon>
        <taxon>Fungi</taxon>
        <taxon>Dikarya</taxon>
        <taxon>Ascomycota</taxon>
        <taxon>Pezizomycotina</taxon>
        <taxon>Dothideomycetes</taxon>
        <taxon>Pleosporomycetidae</taxon>
        <taxon>Pleosporales</taxon>
        <taxon>Torulaceae</taxon>
        <taxon>Dendryphion</taxon>
    </lineage>
</organism>
<dbReference type="Pfam" id="PF04681">
    <property type="entry name" value="Bys1"/>
    <property type="match status" value="1"/>
</dbReference>
<evidence type="ECO:0000256" key="2">
    <source>
        <dbReference type="SAM" id="SignalP"/>
    </source>
</evidence>
<keyword evidence="2" id="KW-0732">Signal</keyword>
<comment type="caution">
    <text evidence="3">The sequence shown here is derived from an EMBL/GenBank/DDBJ whole genome shotgun (WGS) entry which is preliminary data.</text>
</comment>
<feature type="region of interest" description="Disordered" evidence="1">
    <location>
        <begin position="265"/>
        <end position="292"/>
    </location>
</feature>
<evidence type="ECO:0000313" key="4">
    <source>
        <dbReference type="Proteomes" id="UP000700596"/>
    </source>
</evidence>